<dbReference type="EMBL" id="JBHRYH010000005">
    <property type="protein sequence ID" value="MFC3624876.1"/>
    <property type="molecule type" value="Genomic_DNA"/>
</dbReference>
<comment type="caution">
    <text evidence="2">The sequence shown here is derived from an EMBL/GenBank/DDBJ whole genome shotgun (WGS) entry which is preliminary data.</text>
</comment>
<sequence length="375" mass="40546">MKKLRPNTRRLMLLAFVLSLLAHLTMLGSGLVSFDSVEMPDDPKLRQLTAKLETMQLDEASAPALQMPALPGTLGADGGDASQPVAARPKPKPARKTPRDQAASAPLAVAAAAVAASAPVAEAKHAASASMAQQPASSAVAEAPPQDTVKPDKPIRRFPQSARVQYGLLTSGILIGQGNMVWQREGGSYSLLTDVVPAIGPKLHYETVGSVGKQGLKPERFEASRDGEPRERAYFDWSAGVLSYGDRNADKSEPLEAGAQDWLGLGVQLALRGDNMGDAPIQITTGKKVYRMLLKPDGETDFDTGDGNIRAVVVRVKQPDEMYEFWLAPDFANIPIRVLRVGKDARYELRANLIELAGQTVWKQPPRKLRNESKR</sequence>
<dbReference type="InterPro" id="IPR021457">
    <property type="entry name" value="DUF3108"/>
</dbReference>
<proteinExistence type="predicted"/>
<organism evidence="2 3">
    <name type="scientific">Vogesella amnigena</name>
    <dbReference type="NCBI Taxonomy" id="1507449"/>
    <lineage>
        <taxon>Bacteria</taxon>
        <taxon>Pseudomonadati</taxon>
        <taxon>Pseudomonadota</taxon>
        <taxon>Betaproteobacteria</taxon>
        <taxon>Neisseriales</taxon>
        <taxon>Chromobacteriaceae</taxon>
        <taxon>Vogesella</taxon>
    </lineage>
</organism>
<dbReference type="Pfam" id="PF11306">
    <property type="entry name" value="DUF3108"/>
    <property type="match status" value="1"/>
</dbReference>
<name>A0ABV7TPV8_9NEIS</name>
<evidence type="ECO:0000256" key="1">
    <source>
        <dbReference type="SAM" id="MobiDB-lite"/>
    </source>
</evidence>
<protein>
    <submittedName>
        <fullName evidence="2">DUF3108 domain-containing protein</fullName>
    </submittedName>
</protein>
<keyword evidence="3" id="KW-1185">Reference proteome</keyword>
<evidence type="ECO:0000313" key="3">
    <source>
        <dbReference type="Proteomes" id="UP001595636"/>
    </source>
</evidence>
<feature type="region of interest" description="Disordered" evidence="1">
    <location>
        <begin position="68"/>
        <end position="103"/>
    </location>
</feature>
<feature type="region of interest" description="Disordered" evidence="1">
    <location>
        <begin position="135"/>
        <end position="154"/>
    </location>
</feature>
<dbReference type="RefSeq" id="WP_390276282.1">
    <property type="nucleotide sequence ID" value="NZ_JBHRYH010000005.1"/>
</dbReference>
<evidence type="ECO:0000313" key="2">
    <source>
        <dbReference type="EMBL" id="MFC3624876.1"/>
    </source>
</evidence>
<reference evidence="3" key="1">
    <citation type="journal article" date="2019" name="Int. J. Syst. Evol. Microbiol.">
        <title>The Global Catalogue of Microorganisms (GCM) 10K type strain sequencing project: providing services to taxonomists for standard genome sequencing and annotation.</title>
        <authorList>
            <consortium name="The Broad Institute Genomics Platform"/>
            <consortium name="The Broad Institute Genome Sequencing Center for Infectious Disease"/>
            <person name="Wu L."/>
            <person name="Ma J."/>
        </authorList>
    </citation>
    <scope>NUCLEOTIDE SEQUENCE [LARGE SCALE GENOMIC DNA]</scope>
    <source>
        <strain evidence="3">KCTC 42195</strain>
    </source>
</reference>
<accession>A0ABV7TPV8</accession>
<gene>
    <name evidence="2" type="ORF">ACFOKJ_01785</name>
</gene>
<dbReference type="Proteomes" id="UP001595636">
    <property type="component" value="Unassembled WGS sequence"/>
</dbReference>